<dbReference type="AlphaFoldDB" id="A0A315EXK2"/>
<feature type="domain" description="DUF2147" evidence="2">
    <location>
        <begin position="28"/>
        <end position="147"/>
    </location>
</feature>
<dbReference type="EMBL" id="NESP01000001">
    <property type="protein sequence ID" value="PUE60732.1"/>
    <property type="molecule type" value="Genomic_DNA"/>
</dbReference>
<evidence type="ECO:0000313" key="3">
    <source>
        <dbReference type="EMBL" id="PUE60732.1"/>
    </source>
</evidence>
<evidence type="ECO:0000313" key="4">
    <source>
        <dbReference type="Proteomes" id="UP000251341"/>
    </source>
</evidence>
<evidence type="ECO:0000256" key="1">
    <source>
        <dbReference type="SAM" id="SignalP"/>
    </source>
</evidence>
<proteinExistence type="predicted"/>
<feature type="signal peptide" evidence="1">
    <location>
        <begin position="1"/>
        <end position="22"/>
    </location>
</feature>
<sequence length="149" mass="16579">MNTRILKTYVGVALLAAGSSFAQMTPVGTWRNIDDKTGEAKAEIQIIEKESVLSGRVVKSLRNDPNAKKTCEDCKDDRKDQDIIGMEIIRGVKLDSSSEFLWAGGGKILDPENGKEYSVKMVPKEGGQKLQVRGYIGPFYRTQVWLRAQ</sequence>
<reference evidence="3 4" key="1">
    <citation type="submission" date="2017-04" db="EMBL/GenBank/DDBJ databases">
        <title>Unexpected and diverse lifestyles within the genus Limnohabitans.</title>
        <authorList>
            <person name="Kasalicky V."/>
            <person name="Mehrshad M."/>
            <person name="Andrei S.-A."/>
            <person name="Salcher M."/>
            <person name="Kratochvilova H."/>
            <person name="Simek K."/>
            <person name="Ghai R."/>
        </authorList>
    </citation>
    <scope>NUCLEOTIDE SEQUENCE [LARGE SCALE GENOMIC DNA]</scope>
    <source>
        <strain evidence="3 4">MWH-C5</strain>
    </source>
</reference>
<name>A0A315EXK2_9BURK</name>
<keyword evidence="1" id="KW-0732">Signal</keyword>
<dbReference type="PANTHER" id="PTHR36919:SF3">
    <property type="entry name" value="BLL5882 PROTEIN"/>
    <property type="match status" value="1"/>
</dbReference>
<protein>
    <recommendedName>
        <fullName evidence="2">DUF2147 domain-containing protein</fullName>
    </recommendedName>
</protein>
<evidence type="ECO:0000259" key="2">
    <source>
        <dbReference type="Pfam" id="PF09917"/>
    </source>
</evidence>
<dbReference type="Pfam" id="PF09917">
    <property type="entry name" value="DUF2147"/>
    <property type="match status" value="1"/>
</dbReference>
<dbReference type="Proteomes" id="UP000251341">
    <property type="component" value="Unassembled WGS sequence"/>
</dbReference>
<dbReference type="InterPro" id="IPR019223">
    <property type="entry name" value="DUF2147"/>
</dbReference>
<organism evidence="3 4">
    <name type="scientific">Limnohabitans curvus</name>
    <dbReference type="NCBI Taxonomy" id="323423"/>
    <lineage>
        <taxon>Bacteria</taxon>
        <taxon>Pseudomonadati</taxon>
        <taxon>Pseudomonadota</taxon>
        <taxon>Betaproteobacteria</taxon>
        <taxon>Burkholderiales</taxon>
        <taxon>Comamonadaceae</taxon>
        <taxon>Limnohabitans</taxon>
    </lineage>
</organism>
<accession>A0A315EXK2</accession>
<feature type="chain" id="PRO_5016318762" description="DUF2147 domain-containing protein" evidence="1">
    <location>
        <begin position="23"/>
        <end position="149"/>
    </location>
</feature>
<dbReference type="Gene3D" id="2.40.128.520">
    <property type="match status" value="1"/>
</dbReference>
<dbReference type="PANTHER" id="PTHR36919">
    <property type="entry name" value="BLR1215 PROTEIN"/>
    <property type="match status" value="1"/>
</dbReference>
<keyword evidence="4" id="KW-1185">Reference proteome</keyword>
<comment type="caution">
    <text evidence="3">The sequence shown here is derived from an EMBL/GenBank/DDBJ whole genome shotgun (WGS) entry which is preliminary data.</text>
</comment>
<gene>
    <name evidence="3" type="ORF">B9Z44_05310</name>
</gene>